<evidence type="ECO:0000313" key="3">
    <source>
        <dbReference type="EMBL" id="SNU97375.1"/>
    </source>
</evidence>
<accession>A0A239TIB3</accession>
<reference evidence="3 4" key="1">
    <citation type="submission" date="2017-06" db="EMBL/GenBank/DDBJ databases">
        <authorList>
            <consortium name="Pathogen Informatics"/>
        </authorList>
    </citation>
    <scope>NUCLEOTIDE SEQUENCE [LARGE SCALE GENOMIC DNA]</scope>
    <source>
        <strain evidence="3 4">NCTC10570</strain>
    </source>
</reference>
<dbReference type="InterPro" id="IPR049530">
    <property type="entry name" value="EC042_2821"/>
</dbReference>
<dbReference type="EMBL" id="LT906446">
    <property type="protein sequence ID" value="SNU97375.1"/>
    <property type="molecule type" value="Genomic_DNA"/>
</dbReference>
<dbReference type="AlphaFoldDB" id="A0A239TIB3"/>
<proteinExistence type="predicted"/>
<dbReference type="GeneID" id="78506769"/>
<evidence type="ECO:0000259" key="2">
    <source>
        <dbReference type="Pfam" id="PF18740"/>
    </source>
</evidence>
<dbReference type="Pfam" id="PF12358">
    <property type="entry name" value="DUF3644"/>
    <property type="match status" value="1"/>
</dbReference>
<feature type="domain" description="EC042-2821-like Restriction Endonuclease-like" evidence="2">
    <location>
        <begin position="229"/>
        <end position="328"/>
    </location>
</feature>
<gene>
    <name evidence="3" type="ORF">SAMEA4364220_00744</name>
</gene>
<organism evidence="3 4">
    <name type="scientific">Megamonas hypermegale</name>
    <dbReference type="NCBI Taxonomy" id="158847"/>
    <lineage>
        <taxon>Bacteria</taxon>
        <taxon>Bacillati</taxon>
        <taxon>Bacillota</taxon>
        <taxon>Negativicutes</taxon>
        <taxon>Selenomonadales</taxon>
        <taxon>Selenomonadaceae</taxon>
        <taxon>Megamonas</taxon>
    </lineage>
</organism>
<dbReference type="RefSeq" id="WP_027889616.1">
    <property type="nucleotide sequence ID" value="NZ_LT906446.1"/>
</dbReference>
<dbReference type="eggNOG" id="ENOG502Z8HD">
    <property type="taxonomic scope" value="Bacteria"/>
</dbReference>
<protein>
    <submittedName>
        <fullName evidence="3">Protein of uncharacterized function (DUF3644)</fullName>
    </submittedName>
</protein>
<sequence>MNSIIDKLITKSQEAFILAIELYNKPTIKYRVEGFSFFICNAWELMLKANLINKFGNNSIYYKDNPNRTITLENCISKIFTNNKDPLRINLEKIIELRNISTHFITEEYEQIYIPLFQACVINYTNKLLEFFNIDITEQLNSNFLTLAVKLSDIKESDIQARYPKEIANRLLKSFADINENIPKINNSNFAITIRHDFVLTKDKKHATTTFSIAKTAEQVAYILKDSKDMQLSCPYNTKRCIEIINSWIKKDNLNFINPNCKNEEKKHTFNSFHFSLFVKFYNLKENNKYCYKYTRNKQPNYTYSNQALDLIYTEIKKDPENIIQSLKKSLKK</sequence>
<dbReference type="InterPro" id="IPR022104">
    <property type="entry name" value="DUF3644"/>
</dbReference>
<feature type="domain" description="DUF3644" evidence="1">
    <location>
        <begin position="7"/>
        <end position="181"/>
    </location>
</feature>
<dbReference type="Proteomes" id="UP000215383">
    <property type="component" value="Chromosome 1"/>
</dbReference>
<name>A0A239TIB3_9FIRM</name>
<dbReference type="Pfam" id="PF18740">
    <property type="entry name" value="EC042_2821"/>
    <property type="match status" value="1"/>
</dbReference>
<evidence type="ECO:0000259" key="1">
    <source>
        <dbReference type="Pfam" id="PF12358"/>
    </source>
</evidence>
<evidence type="ECO:0000313" key="4">
    <source>
        <dbReference type="Proteomes" id="UP000215383"/>
    </source>
</evidence>
<keyword evidence="4" id="KW-1185">Reference proteome</keyword>